<sequence length="517" mass="55538">MKPMILSVLTSALLLTAPLTHAAETHALPPGIAWQQGDVDAAFAQARATHKPLFLYWGAVWCPPCNQVKATIFNQQAFIERSAAFIPVYLDGDSDSAQKWGERFKVVGYPTMILFKPDGTEITRLPGEVDAERYMQVLSLGLNATHPVNESLANGLKPKAHLSANEWQMLADYSWDTGDTQLIDAKTLPGALQTLARHAALDHAPAPALRLNLKAAAAAAGSKDVPAGFNKPQALNALNAVLADPKRVRANFDILVITPDDLVPLLTESGTPARQHLVAAWNKALVALASDNSISTTDRLTALDGQLVLARLDLAKDQALPDPLLQQVRSAVAAADQATTNGYERQSVISQASDDLVRAGLLDESDALLKAELTRSHAPYYFMLGLAANAKTRGDNTAALSWYEQAWTAAEGPATRLQWGVGYVNNLINLAPTQDAKVQQVASSVIKEAGETNNAFYERSQRSLQRLATGLAKWNSDKQHQATVDTLASQLSNVCAKLPAADPQRGNCEGLVKAARG</sequence>
<dbReference type="PROSITE" id="PS51352">
    <property type="entry name" value="THIOREDOXIN_2"/>
    <property type="match status" value="1"/>
</dbReference>
<dbReference type="InterPro" id="IPR036249">
    <property type="entry name" value="Thioredoxin-like_sf"/>
</dbReference>
<gene>
    <name evidence="4" type="primary">trxA_2</name>
    <name evidence="4" type="ORF">WG78_20215</name>
</gene>
<dbReference type="PATRIC" id="fig|857265.3.peg.4139"/>
<evidence type="ECO:0000313" key="5">
    <source>
        <dbReference type="Proteomes" id="UP000037939"/>
    </source>
</evidence>
<keyword evidence="5" id="KW-1185">Reference proteome</keyword>
<dbReference type="SUPFAM" id="SSF52833">
    <property type="entry name" value="Thioredoxin-like"/>
    <property type="match status" value="1"/>
</dbReference>
<evidence type="ECO:0000313" key="4">
    <source>
        <dbReference type="EMBL" id="KPC49684.1"/>
    </source>
</evidence>
<dbReference type="InterPro" id="IPR051099">
    <property type="entry name" value="AGR/TXD"/>
</dbReference>
<dbReference type="Pfam" id="PF13098">
    <property type="entry name" value="Thioredoxin_2"/>
    <property type="match status" value="1"/>
</dbReference>
<evidence type="ECO:0000256" key="2">
    <source>
        <dbReference type="SAM" id="SignalP"/>
    </source>
</evidence>
<dbReference type="OrthoDB" id="5733562at2"/>
<accession>A0A0N0GL37</accession>
<feature type="chain" id="PRO_5005849602" evidence="2">
    <location>
        <begin position="23"/>
        <end position="517"/>
    </location>
</feature>
<feature type="domain" description="Thioredoxin" evidence="3">
    <location>
        <begin position="17"/>
        <end position="143"/>
    </location>
</feature>
<dbReference type="STRING" id="857265.WG78_20215"/>
<comment type="caution">
    <text evidence="4">The sequence shown here is derived from an EMBL/GenBank/DDBJ whole genome shotgun (WGS) entry which is preliminary data.</text>
</comment>
<dbReference type="PANTHER" id="PTHR15337:SF11">
    <property type="entry name" value="THIOREDOXIN DOMAIN-CONTAINING PROTEIN"/>
    <property type="match status" value="1"/>
</dbReference>
<keyword evidence="1 2" id="KW-0732">Signal</keyword>
<reference evidence="4 5" key="1">
    <citation type="submission" date="2015-07" db="EMBL/GenBank/DDBJ databases">
        <title>Draft genome sequence of the Amantichitinum ursilacus IGB-41, a new chitin-degrading bacterium.</title>
        <authorList>
            <person name="Kirstahler P."/>
            <person name="Guenther M."/>
            <person name="Grumaz C."/>
            <person name="Rupp S."/>
            <person name="Zibek S."/>
            <person name="Sohn K."/>
        </authorList>
    </citation>
    <scope>NUCLEOTIDE SEQUENCE [LARGE SCALE GENOMIC DNA]</scope>
    <source>
        <strain evidence="4 5">IGB-41</strain>
    </source>
</reference>
<evidence type="ECO:0000256" key="1">
    <source>
        <dbReference type="ARBA" id="ARBA00022729"/>
    </source>
</evidence>
<feature type="signal peptide" evidence="2">
    <location>
        <begin position="1"/>
        <end position="22"/>
    </location>
</feature>
<organism evidence="4 5">
    <name type="scientific">Amantichitinum ursilacus</name>
    <dbReference type="NCBI Taxonomy" id="857265"/>
    <lineage>
        <taxon>Bacteria</taxon>
        <taxon>Pseudomonadati</taxon>
        <taxon>Pseudomonadota</taxon>
        <taxon>Betaproteobacteria</taxon>
        <taxon>Neisseriales</taxon>
        <taxon>Chitinibacteraceae</taxon>
        <taxon>Amantichitinum</taxon>
    </lineage>
</organism>
<protein>
    <submittedName>
        <fullName evidence="4">Thioredoxin</fullName>
    </submittedName>
</protein>
<proteinExistence type="predicted"/>
<dbReference type="InterPro" id="IPR012336">
    <property type="entry name" value="Thioredoxin-like_fold"/>
</dbReference>
<evidence type="ECO:0000259" key="3">
    <source>
        <dbReference type="PROSITE" id="PS51352"/>
    </source>
</evidence>
<dbReference type="RefSeq" id="WP_053939608.1">
    <property type="nucleotide sequence ID" value="NZ_LAQT01000036.1"/>
</dbReference>
<dbReference type="InterPro" id="IPR013766">
    <property type="entry name" value="Thioredoxin_domain"/>
</dbReference>
<dbReference type="AlphaFoldDB" id="A0A0N0GL37"/>
<dbReference type="PANTHER" id="PTHR15337">
    <property type="entry name" value="ANTERIOR GRADIENT PROTEIN-RELATED"/>
    <property type="match status" value="1"/>
</dbReference>
<name>A0A0N0GL37_9NEIS</name>
<dbReference type="Gene3D" id="3.40.30.10">
    <property type="entry name" value="Glutaredoxin"/>
    <property type="match status" value="1"/>
</dbReference>
<dbReference type="EMBL" id="LAQT01000036">
    <property type="protein sequence ID" value="KPC49684.1"/>
    <property type="molecule type" value="Genomic_DNA"/>
</dbReference>
<dbReference type="Proteomes" id="UP000037939">
    <property type="component" value="Unassembled WGS sequence"/>
</dbReference>